<dbReference type="GO" id="GO:0046872">
    <property type="term" value="F:metal ion binding"/>
    <property type="evidence" value="ECO:0007669"/>
    <property type="project" value="UniProtKB-KW"/>
</dbReference>
<dbReference type="InterPro" id="IPR044831">
    <property type="entry name" value="Ccp1-like"/>
</dbReference>
<accession>K0T2C4</accession>
<dbReference type="InterPro" id="IPR019793">
    <property type="entry name" value="Peroxidases_heam-ligand_BS"/>
</dbReference>
<name>K0T2C4_THAOC</name>
<dbReference type="PANTHER" id="PTHR31356">
    <property type="entry name" value="THYLAKOID LUMENAL 29 KDA PROTEIN, CHLOROPLASTIC-RELATED"/>
    <property type="match status" value="1"/>
</dbReference>
<evidence type="ECO:0000313" key="11">
    <source>
        <dbReference type="Proteomes" id="UP000266841"/>
    </source>
</evidence>
<dbReference type="AlphaFoldDB" id="K0T2C4"/>
<keyword evidence="8" id="KW-0812">Transmembrane</keyword>
<feature type="compositionally biased region" description="Low complexity" evidence="7">
    <location>
        <begin position="333"/>
        <end position="342"/>
    </location>
</feature>
<dbReference type="PROSITE" id="PS50873">
    <property type="entry name" value="PEROXIDASE_4"/>
    <property type="match status" value="1"/>
</dbReference>
<feature type="domain" description="Plant heme peroxidase family profile" evidence="9">
    <location>
        <begin position="523"/>
        <end position="756"/>
    </location>
</feature>
<evidence type="ECO:0000256" key="1">
    <source>
        <dbReference type="ARBA" id="ARBA00022559"/>
    </source>
</evidence>
<sequence length="756" mass="83585">MPCFWVDFKVHGAIQVYNNSCMTDHTTDHTAGSSMRKGRAIVAAISAFVGLAFVVALGVILTREKSADRHSVGIRGKDEAEVAQAAQLDVTGVGSDTGKDGNDEGALDAVPSPSSAELRGNAPAPESLASDLTTRSPNAYRWNAVTPSASPHPSSDTSSPVTSWHTVPLQPYSKPVKDEDEDEPVVLDNPVFRGPLSDFVSLSDVVRQSVSTSNSRCSNDEAFCRLVFDTDNYPWENEWKLYSNGETVASGPPEGKNYDRDMKYIGNLCLPPGNYRMNVKDKSGDGMCCKYGNGGVTIVCDGEDKVNMTGNESFSNKNYRFSLGSRPPPPTKSPTNRPSNTTKSPTNRPSNTTKSPTNRPSNTTKRPTNRPTTISVSQLWQGWLENQRPTNRPTDMTKRPTNRPTNVRTRRPTASPTRKPSLEPVEETNVKKCLNRQMYYDVEDEVEDIANSITDPEEKAHFFGGIVRLAAHDFMDFSQSSFTPYGPDGCIEWGADDNAGLDTIWCSSCRLTQVYQEKYEQYISRADFWVIIANAVVRVTSVDEELDMIDTFRHGRVDRDSCRLSSTRLPIPSGCDQVREVFLDRMGLTYKDAVALMGGHSIGRAAQSASGHEGVWVDNFIEAQKFDKTYYEEMYLHAWHPRNMGGRRQDFTTAGRPTRVMLNTDLCLAFDVSGVLRNQHCCTRTDQCGSFLAARRQCPLYSSSSPNKPAEAAVQEMLGGAYGNNNNGPFYRAFEEAWAKATAVGYTNLKPLPYTC</sequence>
<dbReference type="CDD" id="cd00314">
    <property type="entry name" value="plant_peroxidase_like"/>
    <property type="match status" value="1"/>
</dbReference>
<evidence type="ECO:0000256" key="2">
    <source>
        <dbReference type="ARBA" id="ARBA00022617"/>
    </source>
</evidence>
<evidence type="ECO:0000256" key="7">
    <source>
        <dbReference type="SAM" id="MobiDB-lite"/>
    </source>
</evidence>
<feature type="region of interest" description="Disordered" evidence="7">
    <location>
        <begin position="87"/>
        <end position="183"/>
    </location>
</feature>
<dbReference type="PANTHER" id="PTHR31356:SF36">
    <property type="entry name" value="L-ASCORBATE PEROXIDASE 3"/>
    <property type="match status" value="1"/>
</dbReference>
<evidence type="ECO:0000256" key="3">
    <source>
        <dbReference type="ARBA" id="ARBA00022723"/>
    </source>
</evidence>
<dbReference type="SUPFAM" id="SSF48113">
    <property type="entry name" value="Heme-dependent peroxidases"/>
    <property type="match status" value="1"/>
</dbReference>
<keyword evidence="8" id="KW-1133">Transmembrane helix</keyword>
<evidence type="ECO:0000256" key="6">
    <source>
        <dbReference type="RuleBase" id="RU004241"/>
    </source>
</evidence>
<gene>
    <name evidence="10" type="ORF">THAOC_07272</name>
</gene>
<keyword evidence="1" id="KW-0575">Peroxidase</keyword>
<organism evidence="10 11">
    <name type="scientific">Thalassiosira oceanica</name>
    <name type="common">Marine diatom</name>
    <dbReference type="NCBI Taxonomy" id="159749"/>
    <lineage>
        <taxon>Eukaryota</taxon>
        <taxon>Sar</taxon>
        <taxon>Stramenopiles</taxon>
        <taxon>Ochrophyta</taxon>
        <taxon>Bacillariophyta</taxon>
        <taxon>Coscinodiscophyceae</taxon>
        <taxon>Thalassiosirophycidae</taxon>
        <taxon>Thalassiosirales</taxon>
        <taxon>Thalassiosiraceae</taxon>
        <taxon>Thalassiosira</taxon>
    </lineage>
</organism>
<feature type="compositionally biased region" description="Polar residues" evidence="7">
    <location>
        <begin position="343"/>
        <end position="355"/>
    </location>
</feature>
<dbReference type="Gene3D" id="1.10.520.10">
    <property type="match status" value="1"/>
</dbReference>
<feature type="compositionally biased region" description="Low complexity" evidence="7">
    <location>
        <begin position="146"/>
        <end position="163"/>
    </location>
</feature>
<keyword evidence="2" id="KW-0349">Heme</keyword>
<dbReference type="EMBL" id="AGNL01007407">
    <property type="protein sequence ID" value="EJK71309.1"/>
    <property type="molecule type" value="Genomic_DNA"/>
</dbReference>
<keyword evidence="5" id="KW-0408">Iron</keyword>
<comment type="similarity">
    <text evidence="6">Belongs to the peroxidase family.</text>
</comment>
<evidence type="ECO:0000256" key="4">
    <source>
        <dbReference type="ARBA" id="ARBA00023002"/>
    </source>
</evidence>
<dbReference type="GO" id="GO:0042744">
    <property type="term" value="P:hydrogen peroxide catabolic process"/>
    <property type="evidence" value="ECO:0007669"/>
    <property type="project" value="TreeGrafter"/>
</dbReference>
<dbReference type="GO" id="GO:0034599">
    <property type="term" value="P:cellular response to oxidative stress"/>
    <property type="evidence" value="ECO:0007669"/>
    <property type="project" value="InterPro"/>
</dbReference>
<dbReference type="Pfam" id="PF00141">
    <property type="entry name" value="peroxidase"/>
    <property type="match status" value="1"/>
</dbReference>
<dbReference type="PROSITE" id="PS00435">
    <property type="entry name" value="PEROXIDASE_1"/>
    <property type="match status" value="1"/>
</dbReference>
<dbReference type="Gene3D" id="1.10.420.10">
    <property type="entry name" value="Peroxidase, domain 2"/>
    <property type="match status" value="1"/>
</dbReference>
<dbReference type="InterPro" id="IPR002016">
    <property type="entry name" value="Haem_peroxidase"/>
</dbReference>
<evidence type="ECO:0000256" key="8">
    <source>
        <dbReference type="SAM" id="Phobius"/>
    </source>
</evidence>
<feature type="compositionally biased region" description="Low complexity" evidence="7">
    <location>
        <begin position="356"/>
        <end position="373"/>
    </location>
</feature>
<protein>
    <recommendedName>
        <fullName evidence="9">Plant heme peroxidase family profile domain-containing protein</fullName>
    </recommendedName>
</protein>
<keyword evidence="8" id="KW-0472">Membrane</keyword>
<dbReference type="GO" id="GO:0004601">
    <property type="term" value="F:peroxidase activity"/>
    <property type="evidence" value="ECO:0007669"/>
    <property type="project" value="UniProtKB-KW"/>
</dbReference>
<dbReference type="OrthoDB" id="5399006at2759"/>
<evidence type="ECO:0000256" key="5">
    <source>
        <dbReference type="ARBA" id="ARBA00023004"/>
    </source>
</evidence>
<evidence type="ECO:0000313" key="10">
    <source>
        <dbReference type="EMBL" id="EJK71309.1"/>
    </source>
</evidence>
<dbReference type="GO" id="GO:0020037">
    <property type="term" value="F:heme binding"/>
    <property type="evidence" value="ECO:0007669"/>
    <property type="project" value="InterPro"/>
</dbReference>
<feature type="transmembrane region" description="Helical" evidence="8">
    <location>
        <begin position="40"/>
        <end position="61"/>
    </location>
</feature>
<reference evidence="10 11" key="1">
    <citation type="journal article" date="2012" name="Genome Biol.">
        <title>Genome and low-iron response of an oceanic diatom adapted to chronic iron limitation.</title>
        <authorList>
            <person name="Lommer M."/>
            <person name="Specht M."/>
            <person name="Roy A.S."/>
            <person name="Kraemer L."/>
            <person name="Andreson R."/>
            <person name="Gutowska M.A."/>
            <person name="Wolf J."/>
            <person name="Bergner S.V."/>
            <person name="Schilhabel M.B."/>
            <person name="Klostermeier U.C."/>
            <person name="Beiko R.G."/>
            <person name="Rosenstiel P."/>
            <person name="Hippler M."/>
            <person name="Laroche J."/>
        </authorList>
    </citation>
    <scope>NUCLEOTIDE SEQUENCE [LARGE SCALE GENOMIC DNA]</scope>
    <source>
        <strain evidence="10 11">CCMP1005</strain>
    </source>
</reference>
<dbReference type="Proteomes" id="UP000266841">
    <property type="component" value="Unassembled WGS sequence"/>
</dbReference>
<keyword evidence="4" id="KW-0560">Oxidoreductase</keyword>
<dbReference type="InterPro" id="IPR010255">
    <property type="entry name" value="Haem_peroxidase_sf"/>
</dbReference>
<dbReference type="eggNOG" id="ENOG502S2IQ">
    <property type="taxonomic scope" value="Eukaryota"/>
</dbReference>
<keyword evidence="3" id="KW-0479">Metal-binding</keyword>
<comment type="caution">
    <text evidence="10">The sequence shown here is derived from an EMBL/GenBank/DDBJ whole genome shotgun (WGS) entry which is preliminary data.</text>
</comment>
<evidence type="ECO:0000259" key="9">
    <source>
        <dbReference type="PROSITE" id="PS50873"/>
    </source>
</evidence>
<keyword evidence="11" id="KW-1185">Reference proteome</keyword>
<proteinExistence type="inferred from homology"/>
<feature type="region of interest" description="Disordered" evidence="7">
    <location>
        <begin position="311"/>
        <end position="427"/>
    </location>
</feature>
<dbReference type="GO" id="GO:0000302">
    <property type="term" value="P:response to reactive oxygen species"/>
    <property type="evidence" value="ECO:0007669"/>
    <property type="project" value="TreeGrafter"/>
</dbReference>